<proteinExistence type="predicted"/>
<comment type="caution">
    <text evidence="1">The sequence shown here is derived from an EMBL/GenBank/DDBJ whole genome shotgun (WGS) entry which is preliminary data.</text>
</comment>
<accession>A0A8B6ES71</accession>
<organism evidence="1 2">
    <name type="scientific">Mytilus galloprovincialis</name>
    <name type="common">Mediterranean mussel</name>
    <dbReference type="NCBI Taxonomy" id="29158"/>
    <lineage>
        <taxon>Eukaryota</taxon>
        <taxon>Metazoa</taxon>
        <taxon>Spiralia</taxon>
        <taxon>Lophotrochozoa</taxon>
        <taxon>Mollusca</taxon>
        <taxon>Bivalvia</taxon>
        <taxon>Autobranchia</taxon>
        <taxon>Pteriomorphia</taxon>
        <taxon>Mytilida</taxon>
        <taxon>Mytiloidea</taxon>
        <taxon>Mytilidae</taxon>
        <taxon>Mytilinae</taxon>
        <taxon>Mytilus</taxon>
    </lineage>
</organism>
<dbReference type="AlphaFoldDB" id="A0A8B6ES71"/>
<name>A0A8B6ES71_MYTGA</name>
<sequence>MPFGFCASYGEIRRYLTSTANHEIEKITNGVYVPDGIIPIPDGGGLIQEGADNIDINTETIDGKDTFHSMARAVFQIRHYNEEPNIDQSKIKRTKERSIQIDDSAFSLSACMPFVKPKTRETPRRNKKMYTAT</sequence>
<dbReference type="OrthoDB" id="6778718at2759"/>
<dbReference type="Proteomes" id="UP000596742">
    <property type="component" value="Unassembled WGS sequence"/>
</dbReference>
<evidence type="ECO:0000313" key="1">
    <source>
        <dbReference type="EMBL" id="VDI38275.1"/>
    </source>
</evidence>
<dbReference type="EMBL" id="UYJE01005565">
    <property type="protein sequence ID" value="VDI38275.1"/>
    <property type="molecule type" value="Genomic_DNA"/>
</dbReference>
<reference evidence="1" key="1">
    <citation type="submission" date="2018-11" db="EMBL/GenBank/DDBJ databases">
        <authorList>
            <person name="Alioto T."/>
            <person name="Alioto T."/>
        </authorList>
    </citation>
    <scope>NUCLEOTIDE SEQUENCE</scope>
</reference>
<keyword evidence="2" id="KW-1185">Reference proteome</keyword>
<gene>
    <name evidence="1" type="ORF">MGAL_10B081454</name>
</gene>
<evidence type="ECO:0000313" key="2">
    <source>
        <dbReference type="Proteomes" id="UP000596742"/>
    </source>
</evidence>
<protein>
    <submittedName>
        <fullName evidence="1">Uncharacterized protein</fullName>
    </submittedName>
</protein>